<evidence type="ECO:0000256" key="7">
    <source>
        <dbReference type="ARBA" id="ARBA00022605"/>
    </source>
</evidence>
<feature type="region of interest" description="Disordered" evidence="16">
    <location>
        <begin position="205"/>
        <end position="227"/>
    </location>
</feature>
<dbReference type="Proteomes" id="UP000216300">
    <property type="component" value="Unassembled WGS sequence"/>
</dbReference>
<keyword evidence="12 15" id="KW-0456">Lyase</keyword>
<dbReference type="NCBIfam" id="NF010086">
    <property type="entry name" value="PRK13571.1"/>
    <property type="match status" value="1"/>
</dbReference>
<evidence type="ECO:0000256" key="14">
    <source>
        <dbReference type="ARBA" id="ARBA00047683"/>
    </source>
</evidence>
<dbReference type="PRINTS" id="PR00095">
    <property type="entry name" value="ANTSNTHASEI"/>
</dbReference>
<dbReference type="Gene3D" id="3.60.120.10">
    <property type="entry name" value="Anthranilate synthase"/>
    <property type="match status" value="1"/>
</dbReference>
<keyword evidence="11 15" id="KW-0057">Aromatic amino acid biosynthesis</keyword>
<evidence type="ECO:0000256" key="16">
    <source>
        <dbReference type="SAM" id="MobiDB-lite"/>
    </source>
</evidence>
<keyword evidence="9 15" id="KW-0822">Tryptophan biosynthesis</keyword>
<dbReference type="EC" id="4.1.3.27" evidence="5 15"/>
<feature type="domain" description="Anthranilate synthase component I N-terminal" evidence="18">
    <location>
        <begin position="29"/>
        <end position="169"/>
    </location>
</feature>
<evidence type="ECO:0000256" key="11">
    <source>
        <dbReference type="ARBA" id="ARBA00023141"/>
    </source>
</evidence>
<protein>
    <recommendedName>
        <fullName evidence="6 15">Anthranilate synthase component 1</fullName>
        <ecNumber evidence="5 15">4.1.3.27</ecNumber>
    </recommendedName>
</protein>
<dbReference type="Pfam" id="PF00425">
    <property type="entry name" value="Chorismate_bind"/>
    <property type="match status" value="1"/>
</dbReference>
<dbReference type="GO" id="GO:0046872">
    <property type="term" value="F:metal ion binding"/>
    <property type="evidence" value="ECO:0007669"/>
    <property type="project" value="UniProtKB-KW"/>
</dbReference>
<dbReference type="Pfam" id="PF04715">
    <property type="entry name" value="Anth_synt_I_N"/>
    <property type="match status" value="1"/>
</dbReference>
<comment type="function">
    <text evidence="13 15">Part of a heterotetrameric complex that catalyzes the two-step biosynthesis of anthranilate, an intermediate in the biosynthesis of L-tryptophan. In the first step, the glutamine-binding beta subunit (TrpG) of anthranilate synthase (AS) provides the glutamine amidotransferase activity which generates ammonia as a substrate that, along with chorismate, is used in the second step, catalyzed by the large alpha subunit of AS (TrpE) to produce anthranilate. In the absence of TrpG, TrpE can synthesize anthranilate directly from chorismate and high concentrations of ammonia.</text>
</comment>
<comment type="catalytic activity">
    <reaction evidence="14 15">
        <text>chorismate + L-glutamine = anthranilate + pyruvate + L-glutamate + H(+)</text>
        <dbReference type="Rhea" id="RHEA:21732"/>
        <dbReference type="ChEBI" id="CHEBI:15361"/>
        <dbReference type="ChEBI" id="CHEBI:15378"/>
        <dbReference type="ChEBI" id="CHEBI:16567"/>
        <dbReference type="ChEBI" id="CHEBI:29748"/>
        <dbReference type="ChEBI" id="CHEBI:29985"/>
        <dbReference type="ChEBI" id="CHEBI:58359"/>
        <dbReference type="EC" id="4.1.3.27"/>
    </reaction>
</comment>
<evidence type="ECO:0000256" key="4">
    <source>
        <dbReference type="ARBA" id="ARBA00011575"/>
    </source>
</evidence>
<evidence type="ECO:0000256" key="5">
    <source>
        <dbReference type="ARBA" id="ARBA00012266"/>
    </source>
</evidence>
<dbReference type="AlphaFoldDB" id="A0A255EN05"/>
<dbReference type="InterPro" id="IPR015890">
    <property type="entry name" value="Chorismate_C"/>
</dbReference>
<evidence type="ECO:0000313" key="22">
    <source>
        <dbReference type="Proteomes" id="UP000216533"/>
    </source>
</evidence>
<evidence type="ECO:0000256" key="15">
    <source>
        <dbReference type="RuleBase" id="RU364045"/>
    </source>
</evidence>
<evidence type="ECO:0000313" key="19">
    <source>
        <dbReference type="EMBL" id="OYN86569.1"/>
    </source>
</evidence>
<comment type="pathway">
    <text evidence="2 15">Amino-acid biosynthesis; L-tryptophan biosynthesis; L-tryptophan from chorismate: step 1/5.</text>
</comment>
<name>A0A255EN05_9ACTN</name>
<dbReference type="EMBL" id="NMVJ01000006">
    <property type="protein sequence ID" value="OYN90995.1"/>
    <property type="molecule type" value="Genomic_DNA"/>
</dbReference>
<proteinExistence type="inferred from homology"/>
<evidence type="ECO:0000256" key="1">
    <source>
        <dbReference type="ARBA" id="ARBA00001946"/>
    </source>
</evidence>
<evidence type="ECO:0000256" key="13">
    <source>
        <dbReference type="ARBA" id="ARBA00025634"/>
    </source>
</evidence>
<dbReference type="UniPathway" id="UPA00035">
    <property type="reaction ID" value="UER00040"/>
</dbReference>
<evidence type="ECO:0000256" key="6">
    <source>
        <dbReference type="ARBA" id="ARBA00020653"/>
    </source>
</evidence>
<dbReference type="OrthoDB" id="3518032at2"/>
<evidence type="ECO:0000256" key="9">
    <source>
        <dbReference type="ARBA" id="ARBA00022822"/>
    </source>
</evidence>
<dbReference type="InterPro" id="IPR019999">
    <property type="entry name" value="Anth_synth_I-like"/>
</dbReference>
<evidence type="ECO:0000259" key="17">
    <source>
        <dbReference type="Pfam" id="PF00425"/>
    </source>
</evidence>
<evidence type="ECO:0000256" key="8">
    <source>
        <dbReference type="ARBA" id="ARBA00022723"/>
    </source>
</evidence>
<evidence type="ECO:0000313" key="21">
    <source>
        <dbReference type="Proteomes" id="UP000216300"/>
    </source>
</evidence>
<comment type="cofactor">
    <cofactor evidence="1 15">
        <name>Mg(2+)</name>
        <dbReference type="ChEBI" id="CHEBI:18420"/>
    </cofactor>
</comment>
<accession>A0A255E4U1</accession>
<comment type="similarity">
    <text evidence="3 15">Belongs to the anthranilate synthase component I family.</text>
</comment>
<dbReference type="NCBIfam" id="TIGR00564">
    <property type="entry name" value="trpE_most"/>
    <property type="match status" value="1"/>
</dbReference>
<reference evidence="21 22" key="1">
    <citation type="submission" date="2017-07" db="EMBL/GenBank/DDBJ databases">
        <title>Draft whole genome sequences of clinical Proprionibacteriaceae strains.</title>
        <authorList>
            <person name="Bernier A.-M."/>
            <person name="Bernard K."/>
            <person name="Domingo M.-C."/>
        </authorList>
    </citation>
    <scope>NUCLEOTIDE SEQUENCE [LARGE SCALE GENOMIC DNA]</scope>
    <source>
        <strain evidence="20 21">NML 150081</strain>
        <strain evidence="19 22">NML 160184</strain>
    </source>
</reference>
<comment type="subunit">
    <text evidence="4 15">Heterotetramer consisting of two non-identical subunits: a beta subunit (TrpG) and a large alpha subunit (TrpE).</text>
</comment>
<dbReference type="InterPro" id="IPR005256">
    <property type="entry name" value="Anth_synth_I_PabB"/>
</dbReference>
<keyword evidence="10 15" id="KW-0460">Magnesium</keyword>
<evidence type="ECO:0000259" key="18">
    <source>
        <dbReference type="Pfam" id="PF04715"/>
    </source>
</evidence>
<evidence type="ECO:0000256" key="2">
    <source>
        <dbReference type="ARBA" id="ARBA00004873"/>
    </source>
</evidence>
<dbReference type="GO" id="GO:0004049">
    <property type="term" value="F:anthranilate synthase activity"/>
    <property type="evidence" value="ECO:0007669"/>
    <property type="project" value="UniProtKB-EC"/>
</dbReference>
<evidence type="ECO:0000313" key="20">
    <source>
        <dbReference type="EMBL" id="OYN90995.1"/>
    </source>
</evidence>
<dbReference type="InterPro" id="IPR006805">
    <property type="entry name" value="Anth_synth_I_N"/>
</dbReference>
<keyword evidence="7 15" id="KW-0028">Amino-acid biosynthesis</keyword>
<dbReference type="EMBL" id="NMVI01000018">
    <property type="protein sequence ID" value="OYN86569.1"/>
    <property type="molecule type" value="Genomic_DNA"/>
</dbReference>
<dbReference type="PANTHER" id="PTHR11236">
    <property type="entry name" value="AMINOBENZOATE/ANTHRANILATE SYNTHASE"/>
    <property type="match status" value="1"/>
</dbReference>
<gene>
    <name evidence="15" type="primary">trpE</name>
    <name evidence="20" type="ORF">CGZ91_05840</name>
    <name evidence="19" type="ORF">CGZ92_09555</name>
</gene>
<keyword evidence="21" id="KW-1185">Reference proteome</keyword>
<dbReference type="Proteomes" id="UP000216533">
    <property type="component" value="Unassembled WGS sequence"/>
</dbReference>
<sequence length="496" mass="53981">MDLQPSLADFVSQADHQRVIPVWTTVMADDWTPVGLYDHLTGAAADSFLLESVEAGVWSRYSFIGISNVATLTARDGAAVWRGQRPEGLPETGDPLQVLEETLAALHTERADELPPLVSGLVGYLSYDVVRRWENIGDSNPDELGIPELNFALVGDIAVYDHHTGRLHLVANAINLDGSADRVEEAYADAVARVEKLRARLDEPRRPWGEHHDPSRTPGEVVRRTSSEDYQQIVRDAVEEIRAGEIFQVVPSQRFEIETAASPLAIYRQLRHANPSPYMYLYQYEDFAVVGSSPEALVTVSGGRVTTHPIAGTRPRSEDPTQDAAHEADLLADPKERAEHLMLVDLGRNDVGRVSKPGTVAVTEFMQVRRYSHVMHLESTVTGELADGQTPLGAVRACFPAGTLSGAPKVRAMEIIERVESTRRGLYGGVVGYFDLAGNADMAIAIRTAVIKDGRAIIQAGGGVVADSDPVAEDTETVNKAKAVVRAIGLAEQWSS</sequence>
<accession>A0A255EN05</accession>
<keyword evidence="8 15" id="KW-0479">Metal-binding</keyword>
<evidence type="ECO:0000256" key="12">
    <source>
        <dbReference type="ARBA" id="ARBA00023239"/>
    </source>
</evidence>
<dbReference type="InterPro" id="IPR005801">
    <property type="entry name" value="ADC_synthase"/>
</dbReference>
<dbReference type="SUPFAM" id="SSF56322">
    <property type="entry name" value="ADC synthase"/>
    <property type="match status" value="1"/>
</dbReference>
<dbReference type="GO" id="GO:0000162">
    <property type="term" value="P:L-tryptophan biosynthetic process"/>
    <property type="evidence" value="ECO:0007669"/>
    <property type="project" value="UniProtKB-UniPathway"/>
</dbReference>
<dbReference type="PANTHER" id="PTHR11236:SF46">
    <property type="entry name" value="ANTHRANILATE SYNTHASE COMPONENT 1"/>
    <property type="match status" value="1"/>
</dbReference>
<organism evidence="20 21">
    <name type="scientific">Parenemella sanctibonifatiensis</name>
    <dbReference type="NCBI Taxonomy" id="2016505"/>
    <lineage>
        <taxon>Bacteria</taxon>
        <taxon>Bacillati</taxon>
        <taxon>Actinomycetota</taxon>
        <taxon>Actinomycetes</taxon>
        <taxon>Propionibacteriales</taxon>
        <taxon>Propionibacteriaceae</taxon>
        <taxon>Parenemella</taxon>
    </lineage>
</organism>
<feature type="domain" description="Chorismate-utilising enzyme C-terminal" evidence="17">
    <location>
        <begin position="227"/>
        <end position="480"/>
    </location>
</feature>
<evidence type="ECO:0000256" key="10">
    <source>
        <dbReference type="ARBA" id="ARBA00022842"/>
    </source>
</evidence>
<evidence type="ECO:0000256" key="3">
    <source>
        <dbReference type="ARBA" id="ARBA00009562"/>
    </source>
</evidence>
<dbReference type="RefSeq" id="WP_094451136.1">
    <property type="nucleotide sequence ID" value="NZ_NMVI01000018.1"/>
</dbReference>
<comment type="caution">
    <text evidence="20">The sequence shown here is derived from an EMBL/GenBank/DDBJ whole genome shotgun (WGS) entry which is preliminary data.</text>
</comment>